<evidence type="ECO:0000256" key="2">
    <source>
        <dbReference type="ARBA" id="ARBA00022468"/>
    </source>
</evidence>
<dbReference type="InterPro" id="IPR001611">
    <property type="entry name" value="Leu-rich_rpt"/>
</dbReference>
<protein>
    <submittedName>
        <fullName evidence="5">Uncharacterized protein</fullName>
    </submittedName>
</protein>
<dbReference type="GO" id="GO:0048471">
    <property type="term" value="C:perinuclear region of cytoplasm"/>
    <property type="evidence" value="ECO:0007669"/>
    <property type="project" value="TreeGrafter"/>
</dbReference>
<evidence type="ECO:0000256" key="4">
    <source>
        <dbReference type="ARBA" id="ARBA00022737"/>
    </source>
</evidence>
<dbReference type="PANTHER" id="PTHR24113:SF12">
    <property type="entry name" value="RAN GTPASE-ACTIVATING PROTEIN 1"/>
    <property type="match status" value="1"/>
</dbReference>
<dbReference type="Proteomes" id="UP000075714">
    <property type="component" value="Unassembled WGS sequence"/>
</dbReference>
<evidence type="ECO:0000313" key="5">
    <source>
        <dbReference type="EMBL" id="KXZ53093.1"/>
    </source>
</evidence>
<evidence type="ECO:0000256" key="3">
    <source>
        <dbReference type="ARBA" id="ARBA00022614"/>
    </source>
</evidence>
<dbReference type="InterPro" id="IPR006553">
    <property type="entry name" value="Leu-rich_rpt_Cys-con_subtyp"/>
</dbReference>
<keyword evidence="3" id="KW-0433">Leucine-rich repeat</keyword>
<dbReference type="SUPFAM" id="SSF52047">
    <property type="entry name" value="RNI-like"/>
    <property type="match status" value="2"/>
</dbReference>
<dbReference type="GO" id="GO:0005096">
    <property type="term" value="F:GTPase activator activity"/>
    <property type="evidence" value="ECO:0007669"/>
    <property type="project" value="UniProtKB-KW"/>
</dbReference>
<dbReference type="GO" id="GO:0005829">
    <property type="term" value="C:cytosol"/>
    <property type="evidence" value="ECO:0007669"/>
    <property type="project" value="TreeGrafter"/>
</dbReference>
<dbReference type="GO" id="GO:0005930">
    <property type="term" value="C:axoneme"/>
    <property type="evidence" value="ECO:0007669"/>
    <property type="project" value="UniProtKB-SubCell"/>
</dbReference>
<keyword evidence="4" id="KW-0677">Repeat</keyword>
<dbReference type="OrthoDB" id="547042at2759"/>
<dbReference type="GO" id="GO:0005634">
    <property type="term" value="C:nucleus"/>
    <property type="evidence" value="ECO:0007669"/>
    <property type="project" value="TreeGrafter"/>
</dbReference>
<dbReference type="InterPro" id="IPR032675">
    <property type="entry name" value="LRR_dom_sf"/>
</dbReference>
<comment type="caution">
    <text evidence="5">The sequence shown here is derived from an EMBL/GenBank/DDBJ whole genome shotgun (WGS) entry which is preliminary data.</text>
</comment>
<keyword evidence="6" id="KW-1185">Reference proteome</keyword>
<dbReference type="GO" id="GO:0031267">
    <property type="term" value="F:small GTPase binding"/>
    <property type="evidence" value="ECO:0007669"/>
    <property type="project" value="TreeGrafter"/>
</dbReference>
<dbReference type="Pfam" id="PF13516">
    <property type="entry name" value="LRR_6"/>
    <property type="match status" value="5"/>
</dbReference>
<dbReference type="AlphaFoldDB" id="A0A150GTI3"/>
<dbReference type="SMART" id="SM00367">
    <property type="entry name" value="LRR_CC"/>
    <property type="match status" value="6"/>
</dbReference>
<dbReference type="Gene3D" id="3.80.10.10">
    <property type="entry name" value="Ribonuclease Inhibitor"/>
    <property type="match status" value="2"/>
</dbReference>
<organism evidence="5 6">
    <name type="scientific">Gonium pectorale</name>
    <name type="common">Green alga</name>
    <dbReference type="NCBI Taxonomy" id="33097"/>
    <lineage>
        <taxon>Eukaryota</taxon>
        <taxon>Viridiplantae</taxon>
        <taxon>Chlorophyta</taxon>
        <taxon>core chlorophytes</taxon>
        <taxon>Chlorophyceae</taxon>
        <taxon>CS clade</taxon>
        <taxon>Chlamydomonadales</taxon>
        <taxon>Volvocaceae</taxon>
        <taxon>Gonium</taxon>
    </lineage>
</organism>
<reference evidence="6" key="1">
    <citation type="journal article" date="2016" name="Nat. Commun.">
        <title>The Gonium pectorale genome demonstrates co-option of cell cycle regulation during the evolution of multicellularity.</title>
        <authorList>
            <person name="Hanschen E.R."/>
            <person name="Marriage T.N."/>
            <person name="Ferris P.J."/>
            <person name="Hamaji T."/>
            <person name="Toyoda A."/>
            <person name="Fujiyama A."/>
            <person name="Neme R."/>
            <person name="Noguchi H."/>
            <person name="Minakuchi Y."/>
            <person name="Suzuki M."/>
            <person name="Kawai-Toyooka H."/>
            <person name="Smith D.R."/>
            <person name="Sparks H."/>
            <person name="Anderson J."/>
            <person name="Bakaric R."/>
            <person name="Luria V."/>
            <person name="Karger A."/>
            <person name="Kirschner M.W."/>
            <person name="Durand P.M."/>
            <person name="Michod R.E."/>
            <person name="Nozaki H."/>
            <person name="Olson B.J."/>
        </authorList>
    </citation>
    <scope>NUCLEOTIDE SEQUENCE [LARGE SCALE GENOMIC DNA]</scope>
    <source>
        <strain evidence="6">NIES-2863</strain>
    </source>
</reference>
<sequence>MSTLFAIFGMDMDVAALVRAMRNNTHLTELYASSHALVPRTAALLADMLAGSGSLRALCVGDAGLGDEGVEALARGVASSSSLTRLDLTGKGVGAHGAAALAGALTACASLSHLVLSANPKLGDAGLAALCNGAPVPGDGPTAPPVPVVAWAGLATLELQGCGVTAAGVRALAESPNCGRLVVLRLDGNQLGPEGGGALRALLQSAAQLRELHLRGTELGDEGGEELAGGLAASASDAAEGGRPKLQLDLGDCGLGPKTIAALSSAFTAGATLASLSLAANGSVADGEVARLARALESRGAEALPHLDLSATQAGPLAVEALSRMPGLQHLSLVGCPLRASGAAALASSLSAGGWGSLEELCISGTGLASADAGPLFGALAEGGAPKLKSLEVGANPAAQDDGFQALLQKLRSARDDLAVYWRSGDDPVPVVS</sequence>
<evidence type="ECO:0000256" key="1">
    <source>
        <dbReference type="ARBA" id="ARBA00004430"/>
    </source>
</evidence>
<name>A0A150GTI3_GONPE</name>
<keyword evidence="2" id="KW-0343">GTPase activation</keyword>
<dbReference type="EMBL" id="LSYV01000009">
    <property type="protein sequence ID" value="KXZ53093.1"/>
    <property type="molecule type" value="Genomic_DNA"/>
</dbReference>
<dbReference type="SMART" id="SM00368">
    <property type="entry name" value="LRR_RI"/>
    <property type="match status" value="9"/>
</dbReference>
<dbReference type="STRING" id="33097.A0A150GTI3"/>
<gene>
    <name evidence="5" type="ORF">GPECTOR_8g84</name>
</gene>
<accession>A0A150GTI3</accession>
<dbReference type="PANTHER" id="PTHR24113">
    <property type="entry name" value="RAN GTPASE-ACTIVATING PROTEIN 1"/>
    <property type="match status" value="1"/>
</dbReference>
<proteinExistence type="predicted"/>
<comment type="subcellular location">
    <subcellularLocation>
        <location evidence="1">Cytoplasm</location>
        <location evidence="1">Cytoskeleton</location>
        <location evidence="1">Cilium axoneme</location>
    </subcellularLocation>
</comment>
<dbReference type="InterPro" id="IPR027038">
    <property type="entry name" value="RanGap"/>
</dbReference>
<evidence type="ECO:0000313" key="6">
    <source>
        <dbReference type="Proteomes" id="UP000075714"/>
    </source>
</evidence>
<dbReference type="GO" id="GO:0006913">
    <property type="term" value="P:nucleocytoplasmic transport"/>
    <property type="evidence" value="ECO:0007669"/>
    <property type="project" value="TreeGrafter"/>
</dbReference>